<dbReference type="Proteomes" id="UP000254807">
    <property type="component" value="Unassembled WGS sequence"/>
</dbReference>
<reference evidence="1 2" key="1">
    <citation type="submission" date="2018-06" db="EMBL/GenBank/DDBJ databases">
        <authorList>
            <consortium name="Pathogen Informatics"/>
            <person name="Doyle S."/>
        </authorList>
    </citation>
    <scope>NUCLEOTIDE SEQUENCE [LARGE SCALE GENOMIC DNA]</scope>
    <source>
        <strain evidence="1 2">NCTC12360</strain>
    </source>
</reference>
<dbReference type="AlphaFoldDB" id="A0A376H397"/>
<dbReference type="Gene3D" id="2.40.50.390">
    <property type="entry name" value="Conjugative transposon protein, DUF961"/>
    <property type="match status" value="1"/>
</dbReference>
<gene>
    <name evidence="1" type="ORF">NCTC12360_01071</name>
</gene>
<dbReference type="EMBL" id="UFYW01000001">
    <property type="protein sequence ID" value="STD82639.1"/>
    <property type="molecule type" value="Genomic_DNA"/>
</dbReference>
<protein>
    <submittedName>
        <fullName evidence="1">Bacterial protein of uncharacterized function (DUF961)</fullName>
    </submittedName>
</protein>
<evidence type="ECO:0000313" key="2">
    <source>
        <dbReference type="Proteomes" id="UP000254807"/>
    </source>
</evidence>
<keyword evidence="2" id="KW-1185">Reference proteome</keyword>
<dbReference type="Pfam" id="PF06125">
    <property type="entry name" value="DUF961"/>
    <property type="match status" value="1"/>
</dbReference>
<dbReference type="RefSeq" id="WP_060814197.1">
    <property type="nucleotide sequence ID" value="NZ_JBHULA010000043.1"/>
</dbReference>
<name>A0A376H397_ENTGA</name>
<proteinExistence type="predicted"/>
<sequence>MGLSYVVIDQKEVLGKVWNQSHIRSDGPRNNRGAVSRVETEIFQMNSEKMGMIEVRVPSGGAPKAMRYNAEVLLANPRVSFAPNSQNLGRNGEVNRIINDNFYLLADRVEVKGGQQ</sequence>
<organism evidence="1 2">
    <name type="scientific">Enterococcus gallinarum</name>
    <dbReference type="NCBI Taxonomy" id="1353"/>
    <lineage>
        <taxon>Bacteria</taxon>
        <taxon>Bacillati</taxon>
        <taxon>Bacillota</taxon>
        <taxon>Bacilli</taxon>
        <taxon>Lactobacillales</taxon>
        <taxon>Enterococcaceae</taxon>
        <taxon>Enterococcus</taxon>
    </lineage>
</organism>
<accession>A0A376H397</accession>
<dbReference type="InterPro" id="IPR038620">
    <property type="entry name" value="YdcP-like_sf"/>
</dbReference>
<dbReference type="InterPro" id="IPR010365">
    <property type="entry name" value="DUF961"/>
</dbReference>
<evidence type="ECO:0000313" key="1">
    <source>
        <dbReference type="EMBL" id="STD82639.1"/>
    </source>
</evidence>